<dbReference type="AlphaFoldDB" id="A0A9X2IPH8"/>
<proteinExistence type="inferred from homology"/>
<dbReference type="GO" id="GO:0005886">
    <property type="term" value="C:plasma membrane"/>
    <property type="evidence" value="ECO:0007669"/>
    <property type="project" value="UniProtKB-SubCell"/>
</dbReference>
<dbReference type="PANTHER" id="PTHR43663:SF1">
    <property type="entry name" value="CHROMATE TRANSPORTER"/>
    <property type="match status" value="1"/>
</dbReference>
<dbReference type="PANTHER" id="PTHR43663">
    <property type="entry name" value="CHROMATE TRANSPORT PROTEIN-RELATED"/>
    <property type="match status" value="1"/>
</dbReference>
<accession>A0A9X2IPH8</accession>
<keyword evidence="5 7" id="KW-1133">Transmembrane helix</keyword>
<gene>
    <name evidence="8" type="ORF">M3202_10270</name>
</gene>
<dbReference type="InterPro" id="IPR003370">
    <property type="entry name" value="Chromate_transpt"/>
</dbReference>
<dbReference type="RefSeq" id="WP_251223246.1">
    <property type="nucleotide sequence ID" value="NZ_JAMBOL010000007.1"/>
</dbReference>
<comment type="subcellular location">
    <subcellularLocation>
        <location evidence="1">Cell membrane</location>
        <topology evidence="1">Multi-pass membrane protein</topology>
    </subcellularLocation>
</comment>
<protein>
    <submittedName>
        <fullName evidence="8">Chromate transporter</fullName>
    </submittedName>
</protein>
<evidence type="ECO:0000256" key="7">
    <source>
        <dbReference type="SAM" id="Phobius"/>
    </source>
</evidence>
<feature type="transmembrane region" description="Helical" evidence="7">
    <location>
        <begin position="77"/>
        <end position="101"/>
    </location>
</feature>
<keyword evidence="6 7" id="KW-0472">Membrane</keyword>
<keyword evidence="9" id="KW-1185">Reference proteome</keyword>
<feature type="transmembrane region" description="Helical" evidence="7">
    <location>
        <begin position="113"/>
        <end position="130"/>
    </location>
</feature>
<dbReference type="Pfam" id="PF02417">
    <property type="entry name" value="Chromate_transp"/>
    <property type="match status" value="1"/>
</dbReference>
<evidence type="ECO:0000256" key="2">
    <source>
        <dbReference type="ARBA" id="ARBA00005262"/>
    </source>
</evidence>
<organism evidence="8 9">
    <name type="scientific">Halalkalibacter oceani</name>
    <dbReference type="NCBI Taxonomy" id="1653776"/>
    <lineage>
        <taxon>Bacteria</taxon>
        <taxon>Bacillati</taxon>
        <taxon>Bacillota</taxon>
        <taxon>Bacilli</taxon>
        <taxon>Bacillales</taxon>
        <taxon>Bacillaceae</taxon>
        <taxon>Halalkalibacter</taxon>
    </lineage>
</organism>
<keyword evidence="3" id="KW-1003">Cell membrane</keyword>
<dbReference type="InterPro" id="IPR052518">
    <property type="entry name" value="CHR_Transporter"/>
</dbReference>
<comment type="caution">
    <text evidence="8">The sequence shown here is derived from an EMBL/GenBank/DDBJ whole genome shotgun (WGS) entry which is preliminary data.</text>
</comment>
<evidence type="ECO:0000256" key="4">
    <source>
        <dbReference type="ARBA" id="ARBA00022692"/>
    </source>
</evidence>
<dbReference type="GO" id="GO:0015109">
    <property type="term" value="F:chromate transmembrane transporter activity"/>
    <property type="evidence" value="ECO:0007669"/>
    <property type="project" value="InterPro"/>
</dbReference>
<evidence type="ECO:0000256" key="1">
    <source>
        <dbReference type="ARBA" id="ARBA00004651"/>
    </source>
</evidence>
<sequence length="176" mass="19006">MIYLHIFLAFFIPNIVGYGGGPASVPLIQEEVVNRYGWMTVEEFAELLAIGNALPGPINTKLAGYIGYEMGGAFGSFVGLFATIAPSLLAMVFLLALLYKFRNSPRVKRMTGLIRPTITVLLGVLTWQFFGSSLQGAGLGHTMVLALGSWVLMEKVKIHPAYVIAGSLCYGALFLA</sequence>
<evidence type="ECO:0000313" key="8">
    <source>
        <dbReference type="EMBL" id="MCM3714472.1"/>
    </source>
</evidence>
<dbReference type="Proteomes" id="UP001139179">
    <property type="component" value="Unassembled WGS sequence"/>
</dbReference>
<keyword evidence="4 7" id="KW-0812">Transmembrane</keyword>
<comment type="similarity">
    <text evidence="2">Belongs to the chromate ion transporter (CHR) (TC 2.A.51) family.</text>
</comment>
<dbReference type="EMBL" id="JAMBOL010000007">
    <property type="protein sequence ID" value="MCM3714472.1"/>
    <property type="molecule type" value="Genomic_DNA"/>
</dbReference>
<reference evidence="8" key="1">
    <citation type="submission" date="2022-05" db="EMBL/GenBank/DDBJ databases">
        <title>Comparative Genomics of Spacecraft Associated Microbes.</title>
        <authorList>
            <person name="Tran M.T."/>
            <person name="Wright A."/>
            <person name="Seuylemezian A."/>
            <person name="Eisen J."/>
            <person name="Coil D."/>
        </authorList>
    </citation>
    <scope>NUCLEOTIDE SEQUENCE</scope>
    <source>
        <strain evidence="8">214.1.1</strain>
    </source>
</reference>
<evidence type="ECO:0000256" key="5">
    <source>
        <dbReference type="ARBA" id="ARBA00022989"/>
    </source>
</evidence>
<evidence type="ECO:0000256" key="6">
    <source>
        <dbReference type="ARBA" id="ARBA00023136"/>
    </source>
</evidence>
<name>A0A9X2IPH8_9BACI</name>
<evidence type="ECO:0000256" key="3">
    <source>
        <dbReference type="ARBA" id="ARBA00022475"/>
    </source>
</evidence>
<evidence type="ECO:0000313" key="9">
    <source>
        <dbReference type="Proteomes" id="UP001139179"/>
    </source>
</evidence>